<dbReference type="EMBL" id="JBHSNA010000012">
    <property type="protein sequence ID" value="MFC5567273.1"/>
    <property type="molecule type" value="Genomic_DNA"/>
</dbReference>
<dbReference type="InterPro" id="IPR005702">
    <property type="entry name" value="Wzc-like_C"/>
</dbReference>
<feature type="domain" description="CobQ/CobB/MinD/ParA nucleotide binding" evidence="6">
    <location>
        <begin position="590"/>
        <end position="624"/>
    </location>
</feature>
<dbReference type="PANTHER" id="PTHR32309:SF13">
    <property type="entry name" value="FERRIC ENTEROBACTIN TRANSPORT PROTEIN FEPE"/>
    <property type="match status" value="1"/>
</dbReference>
<name>A0ABW0SE54_9RHOB</name>
<evidence type="ECO:0000256" key="2">
    <source>
        <dbReference type="ARBA" id="ARBA00022840"/>
    </source>
</evidence>
<keyword evidence="5" id="KW-0472">Membrane</keyword>
<dbReference type="CDD" id="cd05387">
    <property type="entry name" value="BY-kinase"/>
    <property type="match status" value="1"/>
</dbReference>
<evidence type="ECO:0000256" key="3">
    <source>
        <dbReference type="SAM" id="Coils"/>
    </source>
</evidence>
<organism evidence="7 8">
    <name type="scientific">Rubellimicrobium aerolatum</name>
    <dbReference type="NCBI Taxonomy" id="490979"/>
    <lineage>
        <taxon>Bacteria</taxon>
        <taxon>Pseudomonadati</taxon>
        <taxon>Pseudomonadota</taxon>
        <taxon>Alphaproteobacteria</taxon>
        <taxon>Rhodobacterales</taxon>
        <taxon>Roseobacteraceae</taxon>
        <taxon>Rubellimicrobium</taxon>
    </lineage>
</organism>
<feature type="compositionally biased region" description="Low complexity" evidence="4">
    <location>
        <begin position="1"/>
        <end position="11"/>
    </location>
</feature>
<dbReference type="SUPFAM" id="SSF52540">
    <property type="entry name" value="P-loop containing nucleoside triphosphate hydrolases"/>
    <property type="match status" value="1"/>
</dbReference>
<feature type="region of interest" description="Disordered" evidence="4">
    <location>
        <begin position="1"/>
        <end position="71"/>
    </location>
</feature>
<keyword evidence="5" id="KW-0812">Transmembrane</keyword>
<evidence type="ECO:0000259" key="6">
    <source>
        <dbReference type="Pfam" id="PF01656"/>
    </source>
</evidence>
<keyword evidence="1" id="KW-0547">Nucleotide-binding</keyword>
<dbReference type="InterPro" id="IPR050445">
    <property type="entry name" value="Bact_polysacc_biosynth/exp"/>
</dbReference>
<dbReference type="Gene3D" id="3.40.50.300">
    <property type="entry name" value="P-loop containing nucleotide triphosphate hydrolases"/>
    <property type="match status" value="1"/>
</dbReference>
<keyword evidence="8" id="KW-1185">Reference proteome</keyword>
<proteinExistence type="predicted"/>
<evidence type="ECO:0000313" key="8">
    <source>
        <dbReference type="Proteomes" id="UP001596056"/>
    </source>
</evidence>
<keyword evidence="3" id="KW-0175">Coiled coil</keyword>
<evidence type="ECO:0000256" key="5">
    <source>
        <dbReference type="SAM" id="Phobius"/>
    </source>
</evidence>
<keyword evidence="2" id="KW-0067">ATP-binding</keyword>
<comment type="caution">
    <text evidence="7">The sequence shown here is derived from an EMBL/GenBank/DDBJ whole genome shotgun (WGS) entry which is preliminary data.</text>
</comment>
<feature type="transmembrane region" description="Helical" evidence="5">
    <location>
        <begin position="86"/>
        <end position="107"/>
    </location>
</feature>
<dbReference type="InterPro" id="IPR002586">
    <property type="entry name" value="CobQ/CobB/MinD/ParA_Nub-bd_dom"/>
</dbReference>
<keyword evidence="5" id="KW-1133">Transmembrane helix</keyword>
<dbReference type="RefSeq" id="WP_209841786.1">
    <property type="nucleotide sequence ID" value="NZ_JAGGJP010000012.1"/>
</dbReference>
<reference evidence="8" key="1">
    <citation type="journal article" date="2019" name="Int. J. Syst. Evol. Microbiol.">
        <title>The Global Catalogue of Microorganisms (GCM) 10K type strain sequencing project: providing services to taxonomists for standard genome sequencing and annotation.</title>
        <authorList>
            <consortium name="The Broad Institute Genomics Platform"/>
            <consortium name="The Broad Institute Genome Sequencing Center for Infectious Disease"/>
            <person name="Wu L."/>
            <person name="Ma J."/>
        </authorList>
    </citation>
    <scope>NUCLEOTIDE SEQUENCE [LARGE SCALE GENOMIC DNA]</scope>
    <source>
        <strain evidence="8">KACC 11588</strain>
    </source>
</reference>
<feature type="compositionally biased region" description="Basic and acidic residues" evidence="4">
    <location>
        <begin position="41"/>
        <end position="71"/>
    </location>
</feature>
<dbReference type="Pfam" id="PF01656">
    <property type="entry name" value="CbiA"/>
    <property type="match status" value="1"/>
</dbReference>
<protein>
    <submittedName>
        <fullName evidence="7">GumC family protein</fullName>
    </submittedName>
</protein>
<dbReference type="InterPro" id="IPR027417">
    <property type="entry name" value="P-loop_NTPase"/>
</dbReference>
<gene>
    <name evidence="7" type="ORF">ACFPOC_12745</name>
</gene>
<dbReference type="Proteomes" id="UP001596056">
    <property type="component" value="Unassembled WGS sequence"/>
</dbReference>
<evidence type="ECO:0000256" key="4">
    <source>
        <dbReference type="SAM" id="MobiDB-lite"/>
    </source>
</evidence>
<sequence length="777" mass="83317">MTANSPFMSPRRPIPFSPRPEGESESLPDPRPPAAPAEALRPARSDEPGFRRDPRGERADEGPPRPRATGEEFDLRGFARLLRRRAGFIALASGLVIAALLPLILAIEKTYSAQIRLLIDRPQAVALATPAAGPLPPLDLATEIERLQAQSNVQQVIDDLGLAELEEFNPPPPSANPLSLLLQAAARLVAGEDAVDLSSQVKWDPVIRNFYKALAIHRSGTTNVVEIAFSSRDPILAAQVPNRLVESYLDQRRAQAAAEAARAREWLTGRIEAQRARVQDIELRANEFRSLNSLDLEEPRTESTSQVAALNAQLSEIARTRAQYASALDELRAGNTTSAAIGAIASPLMSELRRDLQVQQRELARLRQTYGENHAEVASRRAAVAETERAIASEASRLADALTIRIESLDRERAETEAAIDGVRHAALLTGAKEVDYQVMAAELGRERSTLAALEEQFRRVDGEAILPVAEAEILSPATPPRFPDGRGRKFYLAVAILGALCLATTAACVREMLDRSARSQQQFWGLPGVVTAGLIPALDGRGAPTLPDRLRQSPNGAVADAMRWLALSIQRAGGGRMPDSLLVTSALPGEGASTTAAGLALALAEAGHGVLLVDVDPQGGSAHEQFGGPASPGFAELCAGQVGLDRVIRTHAETGVEYVAAGTERRGSLLESDGLQALMDHARARGRILIVEGAPVLASAEAAFLASQVEQCLLVARWGRTPLRVAELAIDRLIEHGGEPVAVALAQVDPQAHARYSFADSDLFSPALRRYRESAA</sequence>
<feature type="coiled-coil region" evidence="3">
    <location>
        <begin position="349"/>
        <end position="426"/>
    </location>
</feature>
<evidence type="ECO:0000313" key="7">
    <source>
        <dbReference type="EMBL" id="MFC5567273.1"/>
    </source>
</evidence>
<dbReference type="PANTHER" id="PTHR32309">
    <property type="entry name" value="TYROSINE-PROTEIN KINASE"/>
    <property type="match status" value="1"/>
</dbReference>
<evidence type="ECO:0000256" key="1">
    <source>
        <dbReference type="ARBA" id="ARBA00022741"/>
    </source>
</evidence>
<accession>A0ABW0SE54</accession>